<dbReference type="EMBL" id="SJPF01000002">
    <property type="protein sequence ID" value="TWT34452.1"/>
    <property type="molecule type" value="Genomic_DNA"/>
</dbReference>
<keyword evidence="14 15" id="KW-0694">RNA-binding</keyword>
<dbReference type="EC" id="3.1.26.3" evidence="15"/>
<dbReference type="InterPro" id="IPR014720">
    <property type="entry name" value="dsRBD_dom"/>
</dbReference>
<comment type="similarity">
    <text evidence="3">Belongs to the ribonuclease III family.</text>
</comment>
<dbReference type="InterPro" id="IPR036389">
    <property type="entry name" value="RNase_III_sf"/>
</dbReference>
<dbReference type="OrthoDB" id="9805026at2"/>
<dbReference type="GO" id="GO:0006397">
    <property type="term" value="P:mRNA processing"/>
    <property type="evidence" value="ECO:0007669"/>
    <property type="project" value="UniProtKB-UniRule"/>
</dbReference>
<dbReference type="PROSITE" id="PS00517">
    <property type="entry name" value="RNASE_3_1"/>
    <property type="match status" value="1"/>
</dbReference>
<dbReference type="NCBIfam" id="TIGR02191">
    <property type="entry name" value="RNaseIII"/>
    <property type="match status" value="1"/>
</dbReference>
<dbReference type="GO" id="GO:0010468">
    <property type="term" value="P:regulation of gene expression"/>
    <property type="evidence" value="ECO:0007669"/>
    <property type="project" value="TreeGrafter"/>
</dbReference>
<accession>A0A5C5V9S4</accession>
<dbReference type="GO" id="GO:0003725">
    <property type="term" value="F:double-stranded RNA binding"/>
    <property type="evidence" value="ECO:0007669"/>
    <property type="project" value="TreeGrafter"/>
</dbReference>
<evidence type="ECO:0000313" key="18">
    <source>
        <dbReference type="EMBL" id="TWT34452.1"/>
    </source>
</evidence>
<evidence type="ECO:0000256" key="1">
    <source>
        <dbReference type="ARBA" id="ARBA00000109"/>
    </source>
</evidence>
<dbReference type="SMART" id="SM00535">
    <property type="entry name" value="RIBOc"/>
    <property type="match status" value="1"/>
</dbReference>
<comment type="function">
    <text evidence="15">Digests double-stranded RNA. Involved in the processing of primary rRNA transcript to yield the immediate precursors to the large and small rRNAs (23S and 16S). Processes some mRNAs, and tRNAs when they are encoded in the rRNA operon. Processes pre-crRNA and tracrRNA of type II CRISPR loci if present in the organism.</text>
</comment>
<protein>
    <recommendedName>
        <fullName evidence="15">Ribonuclease 3</fullName>
        <ecNumber evidence="15">3.1.26.3</ecNumber>
    </recommendedName>
    <alternativeName>
        <fullName evidence="15">Ribonuclease III</fullName>
        <shortName evidence="15">RNase III</shortName>
    </alternativeName>
</protein>
<evidence type="ECO:0000256" key="11">
    <source>
        <dbReference type="ARBA" id="ARBA00022759"/>
    </source>
</evidence>
<evidence type="ECO:0000256" key="12">
    <source>
        <dbReference type="ARBA" id="ARBA00022801"/>
    </source>
</evidence>
<evidence type="ECO:0000256" key="15">
    <source>
        <dbReference type="HAMAP-Rule" id="MF_00104"/>
    </source>
</evidence>
<dbReference type="CDD" id="cd10845">
    <property type="entry name" value="DSRM_RNAse_III_family"/>
    <property type="match status" value="1"/>
</dbReference>
<keyword evidence="5 15" id="KW-0963">Cytoplasm</keyword>
<keyword evidence="6 15" id="KW-0698">rRNA processing</keyword>
<dbReference type="PANTHER" id="PTHR11207:SF0">
    <property type="entry name" value="RIBONUCLEASE 3"/>
    <property type="match status" value="1"/>
</dbReference>
<feature type="domain" description="RNase III" evidence="17">
    <location>
        <begin position="15"/>
        <end position="139"/>
    </location>
</feature>
<keyword evidence="15" id="KW-0699">rRNA-binding</keyword>
<dbReference type="RefSeq" id="WP_146430716.1">
    <property type="nucleotide sequence ID" value="NZ_SJPF01000002.1"/>
</dbReference>
<dbReference type="AlphaFoldDB" id="A0A5C5V9S4"/>
<evidence type="ECO:0000256" key="5">
    <source>
        <dbReference type="ARBA" id="ARBA00022490"/>
    </source>
</evidence>
<feature type="binding site" evidence="15">
    <location>
        <position position="53"/>
    </location>
    <ligand>
        <name>Mg(2+)</name>
        <dbReference type="ChEBI" id="CHEBI:18420"/>
    </ligand>
</feature>
<gene>
    <name evidence="15 18" type="primary">rnc</name>
    <name evidence="18" type="ORF">Enr8_18610</name>
</gene>
<evidence type="ECO:0000256" key="7">
    <source>
        <dbReference type="ARBA" id="ARBA00022664"/>
    </source>
</evidence>
<comment type="subcellular location">
    <subcellularLocation>
        <location evidence="2 15">Cytoplasm</location>
    </subcellularLocation>
</comment>
<dbReference type="GO" id="GO:0008033">
    <property type="term" value="P:tRNA processing"/>
    <property type="evidence" value="ECO:0007669"/>
    <property type="project" value="UniProtKB-KW"/>
</dbReference>
<keyword evidence="13 15" id="KW-0460">Magnesium</keyword>
<feature type="active site" evidence="15">
    <location>
        <position position="128"/>
    </location>
</feature>
<feature type="active site" evidence="15">
    <location>
        <position position="57"/>
    </location>
</feature>
<dbReference type="SMART" id="SM00358">
    <property type="entry name" value="DSRM"/>
    <property type="match status" value="1"/>
</dbReference>
<keyword evidence="8 15" id="KW-0819">tRNA processing</keyword>
<feature type="domain" description="DRBM" evidence="16">
    <location>
        <begin position="166"/>
        <end position="235"/>
    </location>
</feature>
<evidence type="ECO:0000313" key="19">
    <source>
        <dbReference type="Proteomes" id="UP000318878"/>
    </source>
</evidence>
<evidence type="ECO:0000259" key="17">
    <source>
        <dbReference type="PROSITE" id="PS50142"/>
    </source>
</evidence>
<dbReference type="Proteomes" id="UP000318878">
    <property type="component" value="Unassembled WGS sequence"/>
</dbReference>
<dbReference type="HAMAP" id="MF_00104">
    <property type="entry name" value="RNase_III"/>
    <property type="match status" value="1"/>
</dbReference>
<dbReference type="SUPFAM" id="SSF54768">
    <property type="entry name" value="dsRNA-binding domain-like"/>
    <property type="match status" value="1"/>
</dbReference>
<dbReference type="FunFam" id="1.10.1520.10:FF:000001">
    <property type="entry name" value="Ribonuclease 3"/>
    <property type="match status" value="1"/>
</dbReference>
<evidence type="ECO:0000256" key="13">
    <source>
        <dbReference type="ARBA" id="ARBA00022842"/>
    </source>
</evidence>
<keyword evidence="19" id="KW-1185">Reference proteome</keyword>
<evidence type="ECO:0000256" key="2">
    <source>
        <dbReference type="ARBA" id="ARBA00004496"/>
    </source>
</evidence>
<evidence type="ECO:0000256" key="9">
    <source>
        <dbReference type="ARBA" id="ARBA00022722"/>
    </source>
</evidence>
<comment type="subunit">
    <text evidence="4 15">Homodimer.</text>
</comment>
<keyword evidence="9 15" id="KW-0540">Nuclease</keyword>
<dbReference type="GO" id="GO:0004525">
    <property type="term" value="F:ribonuclease III activity"/>
    <property type="evidence" value="ECO:0007669"/>
    <property type="project" value="UniProtKB-UniRule"/>
</dbReference>
<evidence type="ECO:0000256" key="6">
    <source>
        <dbReference type="ARBA" id="ARBA00022552"/>
    </source>
</evidence>
<keyword evidence="7 15" id="KW-0507">mRNA processing</keyword>
<dbReference type="PROSITE" id="PS50142">
    <property type="entry name" value="RNASE_3_2"/>
    <property type="match status" value="1"/>
</dbReference>
<reference evidence="18 19" key="1">
    <citation type="submission" date="2019-02" db="EMBL/GenBank/DDBJ databases">
        <title>Deep-cultivation of Planctomycetes and their phenomic and genomic characterization uncovers novel biology.</title>
        <authorList>
            <person name="Wiegand S."/>
            <person name="Jogler M."/>
            <person name="Boedeker C."/>
            <person name="Pinto D."/>
            <person name="Vollmers J."/>
            <person name="Rivas-Marin E."/>
            <person name="Kohn T."/>
            <person name="Peeters S.H."/>
            <person name="Heuer A."/>
            <person name="Rast P."/>
            <person name="Oberbeckmann S."/>
            <person name="Bunk B."/>
            <person name="Jeske O."/>
            <person name="Meyerdierks A."/>
            <person name="Storesund J.E."/>
            <person name="Kallscheuer N."/>
            <person name="Luecker S."/>
            <person name="Lage O.M."/>
            <person name="Pohl T."/>
            <person name="Merkel B.J."/>
            <person name="Hornburger P."/>
            <person name="Mueller R.-W."/>
            <person name="Bruemmer F."/>
            <person name="Labrenz M."/>
            <person name="Spormann A.M."/>
            <person name="Op Den Camp H."/>
            <person name="Overmann J."/>
            <person name="Amann R."/>
            <person name="Jetten M.S.M."/>
            <person name="Mascher T."/>
            <person name="Medema M.H."/>
            <person name="Devos D.P."/>
            <person name="Kaster A.-K."/>
            <person name="Ovreas L."/>
            <person name="Rohde M."/>
            <person name="Galperin M.Y."/>
            <person name="Jogler C."/>
        </authorList>
    </citation>
    <scope>NUCLEOTIDE SEQUENCE [LARGE SCALE GENOMIC DNA]</scope>
    <source>
        <strain evidence="18 19">Enr8</strain>
    </source>
</reference>
<dbReference type="Gene3D" id="1.10.1520.10">
    <property type="entry name" value="Ribonuclease III domain"/>
    <property type="match status" value="1"/>
</dbReference>
<keyword evidence="10 15" id="KW-0479">Metal-binding</keyword>
<dbReference type="PANTHER" id="PTHR11207">
    <property type="entry name" value="RIBONUCLEASE III"/>
    <property type="match status" value="1"/>
</dbReference>
<dbReference type="GO" id="GO:0042802">
    <property type="term" value="F:identical protein binding"/>
    <property type="evidence" value="ECO:0007669"/>
    <property type="project" value="UniProtKB-ARBA"/>
</dbReference>
<evidence type="ECO:0000256" key="3">
    <source>
        <dbReference type="ARBA" id="ARBA00010183"/>
    </source>
</evidence>
<organism evidence="18 19">
    <name type="scientific">Blastopirellula retiformator</name>
    <dbReference type="NCBI Taxonomy" id="2527970"/>
    <lineage>
        <taxon>Bacteria</taxon>
        <taxon>Pseudomonadati</taxon>
        <taxon>Planctomycetota</taxon>
        <taxon>Planctomycetia</taxon>
        <taxon>Pirellulales</taxon>
        <taxon>Pirellulaceae</taxon>
        <taxon>Blastopirellula</taxon>
    </lineage>
</organism>
<evidence type="ECO:0000259" key="16">
    <source>
        <dbReference type="PROSITE" id="PS50137"/>
    </source>
</evidence>
<keyword evidence="11 15" id="KW-0255">Endonuclease</keyword>
<dbReference type="InterPro" id="IPR000999">
    <property type="entry name" value="RNase_III_dom"/>
</dbReference>
<name>A0A5C5V9S4_9BACT</name>
<comment type="cofactor">
    <cofactor evidence="15">
        <name>Mg(2+)</name>
        <dbReference type="ChEBI" id="CHEBI:18420"/>
    </cofactor>
</comment>
<dbReference type="GO" id="GO:0019843">
    <property type="term" value="F:rRNA binding"/>
    <property type="evidence" value="ECO:0007669"/>
    <property type="project" value="UniProtKB-KW"/>
</dbReference>
<dbReference type="InterPro" id="IPR011907">
    <property type="entry name" value="RNase_III"/>
</dbReference>
<dbReference type="Pfam" id="PF14622">
    <property type="entry name" value="Ribonucleas_3_3"/>
    <property type="match status" value="1"/>
</dbReference>
<keyword evidence="12 15" id="KW-0378">Hydrolase</keyword>
<feature type="binding site" evidence="15">
    <location>
        <position position="125"/>
    </location>
    <ligand>
        <name>Mg(2+)</name>
        <dbReference type="ChEBI" id="CHEBI:18420"/>
    </ligand>
</feature>
<evidence type="ECO:0000256" key="10">
    <source>
        <dbReference type="ARBA" id="ARBA00022723"/>
    </source>
</evidence>
<dbReference type="Gene3D" id="3.30.160.20">
    <property type="match status" value="1"/>
</dbReference>
<dbReference type="Pfam" id="PF00035">
    <property type="entry name" value="dsrm"/>
    <property type="match status" value="1"/>
</dbReference>
<evidence type="ECO:0000256" key="4">
    <source>
        <dbReference type="ARBA" id="ARBA00011738"/>
    </source>
</evidence>
<sequence>MSESSETLSRSDDSIERCEERIGYWFQEKSLLKSALTHASGASHRLESNERLEFLGDAILGSVVCEALFLRYTNFLEGDLTRIKSVVVSRLTCAKLSRELGLEEFLIVGKGMSSSPSVPPSLLADVFEAIIAAIYLDGGPKAAEEFVMRNLEDEIEAAVSGEAGANFKSALQQYAQREHGATPSYLLLDEKGPDHSKCFQVAAQVAGVRYGAAWGRNKKEAEQRAAENALCEIEGGPAEHITE</sequence>
<dbReference type="GO" id="GO:0046872">
    <property type="term" value="F:metal ion binding"/>
    <property type="evidence" value="ECO:0007669"/>
    <property type="project" value="UniProtKB-KW"/>
</dbReference>
<dbReference type="PROSITE" id="PS50137">
    <property type="entry name" value="DS_RBD"/>
    <property type="match status" value="1"/>
</dbReference>
<dbReference type="SUPFAM" id="SSF69065">
    <property type="entry name" value="RNase III domain-like"/>
    <property type="match status" value="1"/>
</dbReference>
<feature type="binding site" evidence="15">
    <location>
        <position position="128"/>
    </location>
    <ligand>
        <name>Mg(2+)</name>
        <dbReference type="ChEBI" id="CHEBI:18420"/>
    </ligand>
</feature>
<comment type="caution">
    <text evidence="18">The sequence shown here is derived from an EMBL/GenBank/DDBJ whole genome shotgun (WGS) entry which is preliminary data.</text>
</comment>
<proteinExistence type="inferred from homology"/>
<evidence type="ECO:0000256" key="8">
    <source>
        <dbReference type="ARBA" id="ARBA00022694"/>
    </source>
</evidence>
<dbReference type="GO" id="GO:0006364">
    <property type="term" value="P:rRNA processing"/>
    <property type="evidence" value="ECO:0007669"/>
    <property type="project" value="UniProtKB-UniRule"/>
</dbReference>
<dbReference type="CDD" id="cd00593">
    <property type="entry name" value="RIBOc"/>
    <property type="match status" value="1"/>
</dbReference>
<evidence type="ECO:0000256" key="14">
    <source>
        <dbReference type="ARBA" id="ARBA00022884"/>
    </source>
</evidence>
<dbReference type="FunFam" id="3.30.160.20:FF:000003">
    <property type="entry name" value="Ribonuclease 3"/>
    <property type="match status" value="1"/>
</dbReference>
<comment type="catalytic activity">
    <reaction evidence="1 15">
        <text>Endonucleolytic cleavage to 5'-phosphomonoester.</text>
        <dbReference type="EC" id="3.1.26.3"/>
    </reaction>
</comment>
<dbReference type="GO" id="GO:0005737">
    <property type="term" value="C:cytoplasm"/>
    <property type="evidence" value="ECO:0007669"/>
    <property type="project" value="UniProtKB-SubCell"/>
</dbReference>